<proteinExistence type="predicted"/>
<gene>
    <name evidence="1" type="ORF">GCM10009754_32290</name>
</gene>
<sequence length="339" mass="36755">MHLPQPRGPISATLATHLPQPPHALPVMAAAPTGPRGALIDEDLQLSLWMCYELSYRGFTGIDDAWETEPSLLATRTALEARLLPALRHLTAATRTGDGTAAPEEVPARLAAVLESGDGPPLALYLQREATAGQFGEFVAHRSIYHLKEADPHSWAIPRIGGRAKAALVEIQADEYGGGRFERMHSELFRATMRALGLDDTYGAFLDQVPAVTLAVSNTMSLFGMHRRWTPALLGHLAALEMTSSLPNRRYGNGLRRLGHQPEATRFYDEHVEADAVHEQLAAHDLCGGYAHDHPGAVGDILFGAASALAVDNLMAQHLLDRWRDGLSALRDRTVAIAA</sequence>
<comment type="caution">
    <text evidence="1">The sequence shown here is derived from an EMBL/GenBank/DDBJ whole genome shotgun (WGS) entry which is preliminary data.</text>
</comment>
<protein>
    <submittedName>
        <fullName evidence="1">Iron-containing redox enzyme family protein</fullName>
    </submittedName>
</protein>
<accession>A0ABN2QWF2</accession>
<dbReference type="InterPro" id="IPR016084">
    <property type="entry name" value="Haem_Oase-like_multi-hlx"/>
</dbReference>
<keyword evidence="2" id="KW-1185">Reference proteome</keyword>
<dbReference type="SUPFAM" id="SSF48613">
    <property type="entry name" value="Heme oxygenase-like"/>
    <property type="match status" value="1"/>
</dbReference>
<dbReference type="Gene3D" id="1.20.910.10">
    <property type="entry name" value="Heme oxygenase-like"/>
    <property type="match status" value="1"/>
</dbReference>
<evidence type="ECO:0000313" key="1">
    <source>
        <dbReference type="EMBL" id="GAA1959348.1"/>
    </source>
</evidence>
<dbReference type="Pfam" id="PF14518">
    <property type="entry name" value="Haem_oxygenas_2"/>
    <property type="match status" value="1"/>
</dbReference>
<evidence type="ECO:0000313" key="2">
    <source>
        <dbReference type="Proteomes" id="UP001501116"/>
    </source>
</evidence>
<name>A0ABN2QWF2_9PSEU</name>
<reference evidence="1 2" key="1">
    <citation type="journal article" date="2019" name="Int. J. Syst. Evol. Microbiol.">
        <title>The Global Catalogue of Microorganisms (GCM) 10K type strain sequencing project: providing services to taxonomists for standard genome sequencing and annotation.</title>
        <authorList>
            <consortium name="The Broad Institute Genomics Platform"/>
            <consortium name="The Broad Institute Genome Sequencing Center for Infectious Disease"/>
            <person name="Wu L."/>
            <person name="Ma J."/>
        </authorList>
    </citation>
    <scope>NUCLEOTIDE SEQUENCE [LARGE SCALE GENOMIC DNA]</scope>
    <source>
        <strain evidence="1 2">JCM 14545</strain>
    </source>
</reference>
<dbReference type="Proteomes" id="UP001501116">
    <property type="component" value="Unassembled WGS sequence"/>
</dbReference>
<dbReference type="EMBL" id="BAAANN010000011">
    <property type="protein sequence ID" value="GAA1959348.1"/>
    <property type="molecule type" value="Genomic_DNA"/>
</dbReference>
<dbReference type="SMART" id="SM01236">
    <property type="entry name" value="Haem_oxygenase_2"/>
    <property type="match status" value="1"/>
</dbReference>
<organism evidence="1 2">
    <name type="scientific">Amycolatopsis minnesotensis</name>
    <dbReference type="NCBI Taxonomy" id="337894"/>
    <lineage>
        <taxon>Bacteria</taxon>
        <taxon>Bacillati</taxon>
        <taxon>Actinomycetota</taxon>
        <taxon>Actinomycetes</taxon>
        <taxon>Pseudonocardiales</taxon>
        <taxon>Pseudonocardiaceae</taxon>
        <taxon>Amycolatopsis</taxon>
    </lineage>
</organism>